<organism evidence="3 4">
    <name type="scientific">Streptomyces durocortorensis</name>
    <dbReference type="NCBI Taxonomy" id="2811104"/>
    <lineage>
        <taxon>Bacteria</taxon>
        <taxon>Bacillati</taxon>
        <taxon>Actinomycetota</taxon>
        <taxon>Actinomycetes</taxon>
        <taxon>Kitasatosporales</taxon>
        <taxon>Streptomycetaceae</taxon>
        <taxon>Streptomyces</taxon>
    </lineage>
</organism>
<feature type="domain" description="ATP-grasp" evidence="2">
    <location>
        <begin position="107"/>
        <end position="254"/>
    </location>
</feature>
<evidence type="ECO:0000313" key="3">
    <source>
        <dbReference type="EMBL" id="WNF27609.1"/>
    </source>
</evidence>
<evidence type="ECO:0000259" key="2">
    <source>
        <dbReference type="Pfam" id="PF18299"/>
    </source>
</evidence>
<dbReference type="Pfam" id="PF18299">
    <property type="entry name" value="R2K_2"/>
    <property type="match status" value="1"/>
</dbReference>
<accession>A0ABY9VUJ3</accession>
<dbReference type="Proteomes" id="UP001303236">
    <property type="component" value="Chromosome"/>
</dbReference>
<sequence length="279" mass="29508">MTDLPRTLVLPPRLTASARALRDTALRRGLRILECPRFAVPEELAGQPETEQGTGRETGQGTGQGTERAVHLHAGPSFADAVAPALGIALLEAPADWLARLPRALTLREIRAVPIREAYRLRRPAFVKSPNDKSISALVYADGSRLPGPDAVNPATVVLVSDVLAFAAEYRLHLLDGAVHTAGRYAEGGRLRLGPADADALAFGRDVLAAAGGSLPSAVVVDVGRDDEGRWAVVEANAAWASGCYDADRDRALDTVLRAAGPAAALSPHDRAFVRAETR</sequence>
<proteinExistence type="predicted"/>
<gene>
    <name evidence="3" type="ORF">RI138_12610</name>
</gene>
<protein>
    <submittedName>
        <fullName evidence="3">ATP-grasp domain-containing protein</fullName>
    </submittedName>
</protein>
<feature type="compositionally biased region" description="Low complexity" evidence="1">
    <location>
        <begin position="46"/>
        <end position="55"/>
    </location>
</feature>
<name>A0ABY9VUJ3_9ACTN</name>
<feature type="region of interest" description="Disordered" evidence="1">
    <location>
        <begin position="42"/>
        <end position="68"/>
    </location>
</feature>
<keyword evidence="4" id="KW-1185">Reference proteome</keyword>
<evidence type="ECO:0000256" key="1">
    <source>
        <dbReference type="SAM" id="MobiDB-lite"/>
    </source>
</evidence>
<dbReference type="EMBL" id="CP134500">
    <property type="protein sequence ID" value="WNF27609.1"/>
    <property type="molecule type" value="Genomic_DNA"/>
</dbReference>
<evidence type="ECO:0000313" key="4">
    <source>
        <dbReference type="Proteomes" id="UP001303236"/>
    </source>
</evidence>
<reference evidence="3 4" key="1">
    <citation type="submission" date="2023-09" db="EMBL/GenBank/DDBJ databases">
        <title>Genome completion map analysis of the actinomycetes C11-1.</title>
        <authorList>
            <person name="Qin P."/>
            <person name="Guan P."/>
        </authorList>
    </citation>
    <scope>NUCLEOTIDE SEQUENCE [LARGE SCALE GENOMIC DNA]</scope>
    <source>
        <strain evidence="3 4">C11-1</strain>
    </source>
</reference>
<dbReference type="InterPro" id="IPR041261">
    <property type="entry name" value="R2K_2"/>
</dbReference>